<name>A0A1D2ACT2_AUXPR</name>
<accession>A0A1D2ACT2</accession>
<evidence type="ECO:0000313" key="2">
    <source>
        <dbReference type="EMBL" id="JAT76763.1"/>
    </source>
</evidence>
<evidence type="ECO:0000256" key="1">
    <source>
        <dbReference type="SAM" id="MobiDB-lite"/>
    </source>
</evidence>
<feature type="region of interest" description="Disordered" evidence="1">
    <location>
        <begin position="22"/>
        <end position="73"/>
    </location>
</feature>
<protein>
    <submittedName>
        <fullName evidence="2">Uncharacterized protein</fullName>
    </submittedName>
</protein>
<reference evidence="2" key="1">
    <citation type="submission" date="2015-08" db="EMBL/GenBank/DDBJ databases">
        <authorList>
            <person name="Babu N.S."/>
            <person name="Beckwith C.J."/>
            <person name="Beseler K.G."/>
            <person name="Brison A."/>
            <person name="Carone J.V."/>
            <person name="Caskin T.P."/>
            <person name="Diamond M."/>
            <person name="Durham M.E."/>
            <person name="Foxe J.M."/>
            <person name="Go M."/>
            <person name="Henderson B.A."/>
            <person name="Jones I.B."/>
            <person name="McGettigan J.A."/>
            <person name="Micheletti S.J."/>
            <person name="Nasrallah M.E."/>
            <person name="Ortiz D."/>
            <person name="Piller C.R."/>
            <person name="Privatt S.R."/>
            <person name="Schneider S.L."/>
            <person name="Sharp S."/>
            <person name="Smith T.C."/>
            <person name="Stanton J.D."/>
            <person name="Ullery H.E."/>
            <person name="Wilson R.J."/>
            <person name="Serrano M.G."/>
            <person name="Buck G."/>
            <person name="Lee V."/>
            <person name="Wang Y."/>
            <person name="Carvalho R."/>
            <person name="Voegtly L."/>
            <person name="Shi R."/>
            <person name="Duckworth R."/>
            <person name="Johnson A."/>
            <person name="Loviza R."/>
            <person name="Walstead R."/>
            <person name="Shah Z."/>
            <person name="Kiflezghi M."/>
            <person name="Wade K."/>
            <person name="Ball S.L."/>
            <person name="Bradley K.W."/>
            <person name="Asai D.J."/>
            <person name="Bowman C.A."/>
            <person name="Russell D.A."/>
            <person name="Pope W.H."/>
            <person name="Jacobs-Sera D."/>
            <person name="Hendrix R.W."/>
            <person name="Hatfull G.F."/>
        </authorList>
    </citation>
    <scope>NUCLEOTIDE SEQUENCE</scope>
</reference>
<sequence>MYIHPDTMQGFRSKVDYARALEQTSLQAQSPPMGAPAVPRPPATPPPPPPMGPGKPPPPPYQPLPMYPGTHLPHMGPPATPGMAPFMYPMVPRPPFVNMFHTVPTRPQG</sequence>
<organism evidence="2">
    <name type="scientific">Auxenochlorella protothecoides</name>
    <name type="common">Green microalga</name>
    <name type="synonym">Chlorella protothecoides</name>
    <dbReference type="NCBI Taxonomy" id="3075"/>
    <lineage>
        <taxon>Eukaryota</taxon>
        <taxon>Viridiplantae</taxon>
        <taxon>Chlorophyta</taxon>
        <taxon>core chlorophytes</taxon>
        <taxon>Trebouxiophyceae</taxon>
        <taxon>Chlorellales</taxon>
        <taxon>Chlorellaceae</taxon>
        <taxon>Auxenochlorella</taxon>
    </lineage>
</organism>
<gene>
    <name evidence="2" type="ORF">g.4145</name>
</gene>
<feature type="compositionally biased region" description="Pro residues" evidence="1">
    <location>
        <begin position="38"/>
        <end position="66"/>
    </location>
</feature>
<dbReference type="AlphaFoldDB" id="A0A1D2ACT2"/>
<dbReference type="EMBL" id="GDKF01001859">
    <property type="protein sequence ID" value="JAT76763.1"/>
    <property type="molecule type" value="Transcribed_RNA"/>
</dbReference>
<proteinExistence type="predicted"/>